<dbReference type="Proteomes" id="UP001062846">
    <property type="component" value="Chromosome 5"/>
</dbReference>
<reference evidence="1" key="1">
    <citation type="submission" date="2022-02" db="EMBL/GenBank/DDBJ databases">
        <title>Plant Genome Project.</title>
        <authorList>
            <person name="Zhang R.-G."/>
        </authorList>
    </citation>
    <scope>NUCLEOTIDE SEQUENCE</scope>
    <source>
        <strain evidence="1">AT1</strain>
    </source>
</reference>
<comment type="caution">
    <text evidence="1">The sequence shown here is derived from an EMBL/GenBank/DDBJ whole genome shotgun (WGS) entry which is preliminary data.</text>
</comment>
<organism evidence="1 2">
    <name type="scientific">Rhododendron molle</name>
    <name type="common">Chinese azalea</name>
    <name type="synonym">Azalea mollis</name>
    <dbReference type="NCBI Taxonomy" id="49168"/>
    <lineage>
        <taxon>Eukaryota</taxon>
        <taxon>Viridiplantae</taxon>
        <taxon>Streptophyta</taxon>
        <taxon>Embryophyta</taxon>
        <taxon>Tracheophyta</taxon>
        <taxon>Spermatophyta</taxon>
        <taxon>Magnoliopsida</taxon>
        <taxon>eudicotyledons</taxon>
        <taxon>Gunneridae</taxon>
        <taxon>Pentapetalae</taxon>
        <taxon>asterids</taxon>
        <taxon>Ericales</taxon>
        <taxon>Ericaceae</taxon>
        <taxon>Ericoideae</taxon>
        <taxon>Rhodoreae</taxon>
        <taxon>Rhododendron</taxon>
    </lineage>
</organism>
<name>A0ACC0NKE1_RHOML</name>
<protein>
    <submittedName>
        <fullName evidence="1">Uncharacterized protein</fullName>
    </submittedName>
</protein>
<accession>A0ACC0NKE1</accession>
<dbReference type="EMBL" id="CM046392">
    <property type="protein sequence ID" value="KAI8553660.1"/>
    <property type="molecule type" value="Genomic_DNA"/>
</dbReference>
<proteinExistence type="predicted"/>
<sequence length="82" mass="8558">MFGQNMVANGAAAAASLRRRRAGGGGGRSEGGASSTMLQFYTEETPGLRLSPIVVLIMSIGFIAFVGMLHVLGKLYLVPRSS</sequence>
<gene>
    <name evidence="1" type="ORF">RHMOL_Rhmol05G0033500</name>
</gene>
<evidence type="ECO:0000313" key="2">
    <source>
        <dbReference type="Proteomes" id="UP001062846"/>
    </source>
</evidence>
<keyword evidence="2" id="KW-1185">Reference proteome</keyword>
<evidence type="ECO:0000313" key="1">
    <source>
        <dbReference type="EMBL" id="KAI8553660.1"/>
    </source>
</evidence>